<evidence type="ECO:0000256" key="2">
    <source>
        <dbReference type="ARBA" id="ARBA00023015"/>
    </source>
</evidence>
<evidence type="ECO:0000313" key="6">
    <source>
        <dbReference type="EMBL" id="WDE06146.1"/>
    </source>
</evidence>
<dbReference type="EMBL" id="CP059733">
    <property type="protein sequence ID" value="WDE06146.1"/>
    <property type="molecule type" value="Genomic_DNA"/>
</dbReference>
<dbReference type="Pfam" id="PF03466">
    <property type="entry name" value="LysR_substrate"/>
    <property type="match status" value="1"/>
</dbReference>
<evidence type="ECO:0000313" key="7">
    <source>
        <dbReference type="Proteomes" id="UP000032352"/>
    </source>
</evidence>
<reference evidence="6 7" key="1">
    <citation type="journal article" date="2015" name="Genome Announc.">
        <title>Draft Genome Sequences of Marine Isolates of Thalassomonas viridans and Thalassomonas actiniarum.</title>
        <authorList>
            <person name="Olonade I."/>
            <person name="van Zyl L.J."/>
            <person name="Trindade M."/>
        </authorList>
    </citation>
    <scope>NUCLEOTIDE SEQUENCE [LARGE SCALE GENOMIC DNA]</scope>
    <source>
        <strain evidence="6 7">XOM25</strain>
    </source>
</reference>
<keyword evidence="4" id="KW-0804">Transcription</keyword>
<reference evidence="6 7" key="2">
    <citation type="journal article" date="2022" name="Mar. Drugs">
        <title>Bioassay-Guided Fractionation Leads to the Detection of Cholic Acid Generated by the Rare Thalassomonas sp.</title>
        <authorList>
            <person name="Pheiffer F."/>
            <person name="Schneider Y.K."/>
            <person name="Hansen E.H."/>
            <person name="Andersen J.H."/>
            <person name="Isaksson J."/>
            <person name="Busche T."/>
            <person name="R C."/>
            <person name="Kalinowski J."/>
            <person name="Zyl L.V."/>
            <person name="Trindade M."/>
        </authorList>
    </citation>
    <scope>NUCLEOTIDE SEQUENCE [LARGE SCALE GENOMIC DNA]</scope>
    <source>
        <strain evidence="6 7">XOM25</strain>
    </source>
</reference>
<proteinExistence type="inferred from homology"/>
<dbReference type="AlphaFoldDB" id="A0AAE9Z3I9"/>
<dbReference type="GO" id="GO:0003700">
    <property type="term" value="F:DNA-binding transcription factor activity"/>
    <property type="evidence" value="ECO:0007669"/>
    <property type="project" value="InterPro"/>
</dbReference>
<sequence length="308" mass="34516">MNNLPATTSAMIDVSEIRIIKVITETGSINRAAVILHMSQPTLSKKLSRLEQKMNLALFIRNSSGMIPTQAANILLNEGKDIESRLISVERQLALMANKVGGQIRIGVGPVVEQLIVPHVLSDYAEQNHQFRIVIKTESPKVLIEQLEASKLDMVIGPFNPQELSDNFISVLTRKEHLSAIVRADHPLTNAQPVCHDDLKPYRFITPHMPRKMNTDILDFQRLAEVNPHIVCDNYAMAKTIISQSDYITIGPESLFQEDIMRGELKKLALPTSILWRCHCLAKPETLATPAVGEVVKIFAKYMETTKH</sequence>
<dbReference type="Proteomes" id="UP000032352">
    <property type="component" value="Chromosome"/>
</dbReference>
<evidence type="ECO:0000256" key="3">
    <source>
        <dbReference type="ARBA" id="ARBA00023125"/>
    </source>
</evidence>
<dbReference type="SUPFAM" id="SSF53850">
    <property type="entry name" value="Periplasmic binding protein-like II"/>
    <property type="match status" value="1"/>
</dbReference>
<dbReference type="Pfam" id="PF00126">
    <property type="entry name" value="HTH_1"/>
    <property type="match status" value="1"/>
</dbReference>
<dbReference type="KEGG" id="tvd:SG34_004230"/>
<keyword evidence="7" id="KW-1185">Reference proteome</keyword>
<gene>
    <name evidence="6" type="ORF">SG34_004230</name>
</gene>
<dbReference type="GO" id="GO:0000976">
    <property type="term" value="F:transcription cis-regulatory region binding"/>
    <property type="evidence" value="ECO:0007669"/>
    <property type="project" value="TreeGrafter"/>
</dbReference>
<organism evidence="6 7">
    <name type="scientific">Thalassomonas viridans</name>
    <dbReference type="NCBI Taxonomy" id="137584"/>
    <lineage>
        <taxon>Bacteria</taxon>
        <taxon>Pseudomonadati</taxon>
        <taxon>Pseudomonadota</taxon>
        <taxon>Gammaproteobacteria</taxon>
        <taxon>Alteromonadales</taxon>
        <taxon>Colwelliaceae</taxon>
        <taxon>Thalassomonas</taxon>
    </lineage>
</organism>
<dbReference type="PRINTS" id="PR00039">
    <property type="entry name" value="HTHLYSR"/>
</dbReference>
<evidence type="ECO:0000256" key="1">
    <source>
        <dbReference type="ARBA" id="ARBA00009437"/>
    </source>
</evidence>
<dbReference type="SUPFAM" id="SSF46785">
    <property type="entry name" value="Winged helix' DNA-binding domain"/>
    <property type="match status" value="1"/>
</dbReference>
<feature type="domain" description="HTH lysR-type" evidence="5">
    <location>
        <begin position="12"/>
        <end position="69"/>
    </location>
</feature>
<dbReference type="PANTHER" id="PTHR30126:SF98">
    <property type="entry name" value="HTH-TYPE TRANSCRIPTIONAL ACTIVATOR BAUR"/>
    <property type="match status" value="1"/>
</dbReference>
<dbReference type="InterPro" id="IPR036388">
    <property type="entry name" value="WH-like_DNA-bd_sf"/>
</dbReference>
<dbReference type="CDD" id="cd05466">
    <property type="entry name" value="PBP2_LTTR_substrate"/>
    <property type="match status" value="1"/>
</dbReference>
<protein>
    <submittedName>
        <fullName evidence="6">LysR family transcriptional regulator</fullName>
    </submittedName>
</protein>
<evidence type="ECO:0000259" key="5">
    <source>
        <dbReference type="PROSITE" id="PS50931"/>
    </source>
</evidence>
<dbReference type="Gene3D" id="3.40.190.10">
    <property type="entry name" value="Periplasmic binding protein-like II"/>
    <property type="match status" value="2"/>
</dbReference>
<comment type="similarity">
    <text evidence="1">Belongs to the LysR transcriptional regulatory family.</text>
</comment>
<dbReference type="RefSeq" id="WP_044838639.1">
    <property type="nucleotide sequence ID" value="NZ_CP059733.1"/>
</dbReference>
<dbReference type="InterPro" id="IPR036390">
    <property type="entry name" value="WH_DNA-bd_sf"/>
</dbReference>
<name>A0AAE9Z3I9_9GAMM</name>
<dbReference type="InterPro" id="IPR000847">
    <property type="entry name" value="LysR_HTH_N"/>
</dbReference>
<dbReference type="Gene3D" id="1.10.10.10">
    <property type="entry name" value="Winged helix-like DNA-binding domain superfamily/Winged helix DNA-binding domain"/>
    <property type="match status" value="1"/>
</dbReference>
<keyword evidence="3" id="KW-0238">DNA-binding</keyword>
<accession>A0AAE9Z3I9</accession>
<keyword evidence="2" id="KW-0805">Transcription regulation</keyword>
<dbReference type="PANTHER" id="PTHR30126">
    <property type="entry name" value="HTH-TYPE TRANSCRIPTIONAL REGULATOR"/>
    <property type="match status" value="1"/>
</dbReference>
<dbReference type="PROSITE" id="PS50931">
    <property type="entry name" value="HTH_LYSR"/>
    <property type="match status" value="1"/>
</dbReference>
<dbReference type="InterPro" id="IPR005119">
    <property type="entry name" value="LysR_subst-bd"/>
</dbReference>
<evidence type="ECO:0000256" key="4">
    <source>
        <dbReference type="ARBA" id="ARBA00023163"/>
    </source>
</evidence>